<dbReference type="RefSeq" id="WP_045965636.1">
    <property type="nucleotide sequence ID" value="NZ_JXXW01000066.1"/>
</dbReference>
<sequence length="250" mass="28055">MSNDNLTMTERLSQVATRANALCQTVEDQVGIIQSTLSETVTHVNHQANLQEQRVSGFIDGAEATYPVFNLFNNAKLKRVAEDGVTPLGFYQWRKNVTTKLEVVQDTDSDWWRAPGKFLRLTVSWDTPDDYKYGSLWAEGQATVVSNSPNFIQTTRGFEYRVVKNDGVQYFGIGWETGRKDLDLSQTSWTKATPLTYQNRQAGAICSYKVPESAEPGEFVVELRNIFVNLGTAKQWTLGISDLTVLPAVE</sequence>
<comment type="caution">
    <text evidence="1">The sequence shown here is derived from an EMBL/GenBank/DDBJ whole genome shotgun (WGS) entry which is preliminary data.</text>
</comment>
<dbReference type="AlphaFoldDB" id="A0AAQ2ESM6"/>
<reference evidence="1 2" key="1">
    <citation type="submission" date="2017-12" db="EMBL/GenBank/DDBJ databases">
        <authorList>
            <person name="Paulsen S."/>
            <person name="Gram L.K."/>
        </authorList>
    </citation>
    <scope>NUCLEOTIDE SEQUENCE [LARGE SCALE GENOMIC DNA]</scope>
    <source>
        <strain evidence="1 2">S1607</strain>
    </source>
</reference>
<name>A0AAQ2ESM6_PSEO7</name>
<proteinExistence type="predicted"/>
<evidence type="ECO:0000313" key="2">
    <source>
        <dbReference type="Proteomes" id="UP000305423"/>
    </source>
</evidence>
<dbReference type="EMBL" id="PNEL01000078">
    <property type="protein sequence ID" value="TMN72807.1"/>
    <property type="molecule type" value="Genomic_DNA"/>
</dbReference>
<gene>
    <name evidence="1" type="ORF">CWB74_21990</name>
</gene>
<protein>
    <submittedName>
        <fullName evidence="1">Uncharacterized protein</fullName>
    </submittedName>
</protein>
<dbReference type="Proteomes" id="UP000305423">
    <property type="component" value="Unassembled WGS sequence"/>
</dbReference>
<evidence type="ECO:0000313" key="1">
    <source>
        <dbReference type="EMBL" id="TMN72807.1"/>
    </source>
</evidence>
<organism evidence="1 2">
    <name type="scientific">Pseudoalteromonas piscicida</name>
    <dbReference type="NCBI Taxonomy" id="43662"/>
    <lineage>
        <taxon>Bacteria</taxon>
        <taxon>Pseudomonadati</taxon>
        <taxon>Pseudomonadota</taxon>
        <taxon>Gammaproteobacteria</taxon>
        <taxon>Alteromonadales</taxon>
        <taxon>Pseudoalteromonadaceae</taxon>
        <taxon>Pseudoalteromonas</taxon>
    </lineage>
</organism>
<reference evidence="2" key="2">
    <citation type="submission" date="2019-06" db="EMBL/GenBank/DDBJ databases">
        <title>Co-occurence of chitin degradation, pigmentation and bioactivity in marine Pseudoalteromonas.</title>
        <authorList>
            <person name="Sonnenschein E.C."/>
            <person name="Bech P.K."/>
        </authorList>
    </citation>
    <scope>NUCLEOTIDE SEQUENCE [LARGE SCALE GENOMIC DNA]</scope>
    <source>
        <strain evidence="2">S1607</strain>
    </source>
</reference>
<accession>A0AAQ2ESM6</accession>